<feature type="region of interest" description="Disordered" evidence="1">
    <location>
        <begin position="1"/>
        <end position="110"/>
    </location>
</feature>
<keyword evidence="3" id="KW-1185">Reference proteome</keyword>
<evidence type="ECO:0000313" key="2">
    <source>
        <dbReference type="EMBL" id="OJD20831.1"/>
    </source>
</evidence>
<comment type="caution">
    <text evidence="2">The sequence shown here is derived from an EMBL/GenBank/DDBJ whole genome shotgun (WGS) entry which is preliminary data.</text>
</comment>
<protein>
    <submittedName>
        <fullName evidence="2">Uncharacterized protein</fullName>
    </submittedName>
</protein>
<reference evidence="2 3" key="1">
    <citation type="submission" date="2015-08" db="EMBL/GenBank/DDBJ databases">
        <title>Emmonsia species relationships and genome sequence.</title>
        <authorList>
            <person name="Cuomo C.A."/>
            <person name="Schwartz I.S."/>
            <person name="Kenyon C."/>
            <person name="De Hoog G.S."/>
            <person name="Govender N.P."/>
            <person name="Botha A."/>
            <person name="Moreno L."/>
            <person name="De Vries M."/>
            <person name="Munoz J.F."/>
            <person name="Stielow J.B."/>
        </authorList>
    </citation>
    <scope>NUCLEOTIDE SEQUENCE [LARGE SCALE GENOMIC DNA]</scope>
    <source>
        <strain evidence="2 3">EI222</strain>
    </source>
</reference>
<feature type="compositionally biased region" description="Basic and acidic residues" evidence="1">
    <location>
        <begin position="18"/>
        <end position="27"/>
    </location>
</feature>
<proteinExistence type="predicted"/>
<dbReference type="Proteomes" id="UP000242791">
    <property type="component" value="Unassembled WGS sequence"/>
</dbReference>
<accession>A0A1J9QXB2</accession>
<dbReference type="AlphaFoldDB" id="A0A1J9QXB2"/>
<feature type="compositionally biased region" description="Polar residues" evidence="1">
    <location>
        <begin position="28"/>
        <end position="44"/>
    </location>
</feature>
<dbReference type="VEuPathDB" id="FungiDB:ACJ73_07833"/>
<name>A0A1J9QXB2_9EURO</name>
<evidence type="ECO:0000313" key="3">
    <source>
        <dbReference type="Proteomes" id="UP000242791"/>
    </source>
</evidence>
<dbReference type="EMBL" id="LGTZ01001684">
    <property type="protein sequence ID" value="OJD20831.1"/>
    <property type="molecule type" value="Genomic_DNA"/>
</dbReference>
<sequence>MPRYRCKCVTHGSSVGTKRIDDPEHVSQEQSGEQVSLSTRSSSMGALEDTPGPERAPQTERVNIHERAVRDSQSQVATTDAAGDTGSKTRCSESLGYEGLGAEQPTASESRVDLMDDHPVKGYPSHILSLDSLGFHSSLHCWRF</sequence>
<evidence type="ECO:0000256" key="1">
    <source>
        <dbReference type="SAM" id="MobiDB-lite"/>
    </source>
</evidence>
<organism evidence="2 3">
    <name type="scientific">Blastomyces percursus</name>
    <dbReference type="NCBI Taxonomy" id="1658174"/>
    <lineage>
        <taxon>Eukaryota</taxon>
        <taxon>Fungi</taxon>
        <taxon>Dikarya</taxon>
        <taxon>Ascomycota</taxon>
        <taxon>Pezizomycotina</taxon>
        <taxon>Eurotiomycetes</taxon>
        <taxon>Eurotiomycetidae</taxon>
        <taxon>Onygenales</taxon>
        <taxon>Ajellomycetaceae</taxon>
        <taxon>Blastomyces</taxon>
    </lineage>
</organism>
<gene>
    <name evidence="2" type="ORF">ACJ73_07833</name>
</gene>